<dbReference type="InterPro" id="IPR019826">
    <property type="entry name" value="Carboxylesterase_B_AS"/>
</dbReference>
<sequence length="523" mass="58640">MAGGFRVFTIGNDIDIIDTGYAKYLGNRSAQYSDTVVYYGIPYAEPPVHERRFRGPVELNLTRFEGRKLEVIDARAFSDFYNLAGGAGSEDCLKVNIYTPLGAKRGSNLPVLVFLHGGGYIFGNPLNFPFDHWIQENPNGSQVIIVSVYYRISSFGYLAHPSFRDSPSFGDLNVGFLDQIEALKWIQRYISAFGGDPNKVTLNGHSAGASSIELHLVVAAEKNENVYGRGLFAQAIVQSSYRVPPLFEFYASHAGCGYGPIEAKMECLRKADVSDLARAQDLAMSDAFDNPYKFFRPVIDDKLVLKYPSAAIMSGQFLRVPLLVGSVNFFTICGDCKQSLQRLFPQLTEADIDEFLEVYPKEEFDSEYQHFRVITGESVFICSVPLMGDSFDNAGAAVWAYRYNEPNPSLGSPVVAHSAESWMMFRGTNTRNNGTSQWSSLSQEDNTFSQELIAYWLSFVRAGDPNTYRLAGTPRWEQYSRGERKRLVLQKKSTGNGSYMEAEPEKERQRCEFVAGKVEREQN</sequence>
<dbReference type="EC" id="3.1.1.-" evidence="3"/>
<feature type="domain" description="Carboxylesterase type B" evidence="4">
    <location>
        <begin position="347"/>
        <end position="501"/>
    </location>
</feature>
<organism evidence="5 6">
    <name type="scientific">Gymnopus androsaceus JB14</name>
    <dbReference type="NCBI Taxonomy" id="1447944"/>
    <lineage>
        <taxon>Eukaryota</taxon>
        <taxon>Fungi</taxon>
        <taxon>Dikarya</taxon>
        <taxon>Basidiomycota</taxon>
        <taxon>Agaricomycotina</taxon>
        <taxon>Agaricomycetes</taxon>
        <taxon>Agaricomycetidae</taxon>
        <taxon>Agaricales</taxon>
        <taxon>Marasmiineae</taxon>
        <taxon>Omphalotaceae</taxon>
        <taxon>Gymnopus</taxon>
    </lineage>
</organism>
<comment type="similarity">
    <text evidence="1 3">Belongs to the type-B carboxylesterase/lipase family.</text>
</comment>
<evidence type="ECO:0000256" key="1">
    <source>
        <dbReference type="ARBA" id="ARBA00005964"/>
    </source>
</evidence>
<feature type="domain" description="Carboxylesterase type B" evidence="4">
    <location>
        <begin position="17"/>
        <end position="327"/>
    </location>
</feature>
<dbReference type="InterPro" id="IPR050309">
    <property type="entry name" value="Type-B_Carboxylest/Lipase"/>
</dbReference>
<keyword evidence="6" id="KW-1185">Reference proteome</keyword>
<dbReference type="SUPFAM" id="SSF53474">
    <property type="entry name" value="alpha/beta-Hydrolases"/>
    <property type="match status" value="1"/>
</dbReference>
<dbReference type="Proteomes" id="UP000799118">
    <property type="component" value="Unassembled WGS sequence"/>
</dbReference>
<evidence type="ECO:0000313" key="5">
    <source>
        <dbReference type="EMBL" id="KAE9405093.1"/>
    </source>
</evidence>
<gene>
    <name evidence="5" type="ORF">BT96DRAFT_955350</name>
</gene>
<dbReference type="PANTHER" id="PTHR11559">
    <property type="entry name" value="CARBOXYLESTERASE"/>
    <property type="match status" value="1"/>
</dbReference>
<dbReference type="PROSITE" id="PS00122">
    <property type="entry name" value="CARBOXYLESTERASE_B_1"/>
    <property type="match status" value="1"/>
</dbReference>
<accession>A0A6A4I5A2</accession>
<name>A0A6A4I5A2_9AGAR</name>
<reference evidence="5" key="1">
    <citation type="journal article" date="2019" name="Environ. Microbiol.">
        <title>Fungal ecological strategies reflected in gene transcription - a case study of two litter decomposers.</title>
        <authorList>
            <person name="Barbi F."/>
            <person name="Kohler A."/>
            <person name="Barry K."/>
            <person name="Baskaran P."/>
            <person name="Daum C."/>
            <person name="Fauchery L."/>
            <person name="Ihrmark K."/>
            <person name="Kuo A."/>
            <person name="LaButti K."/>
            <person name="Lipzen A."/>
            <person name="Morin E."/>
            <person name="Grigoriev I.V."/>
            <person name="Henrissat B."/>
            <person name="Lindahl B."/>
            <person name="Martin F."/>
        </authorList>
    </citation>
    <scope>NUCLEOTIDE SEQUENCE</scope>
    <source>
        <strain evidence="5">JB14</strain>
    </source>
</reference>
<evidence type="ECO:0000259" key="4">
    <source>
        <dbReference type="Pfam" id="PF00135"/>
    </source>
</evidence>
<dbReference type="GO" id="GO:0016787">
    <property type="term" value="F:hydrolase activity"/>
    <property type="evidence" value="ECO:0007669"/>
    <property type="project" value="UniProtKB-KW"/>
</dbReference>
<dbReference type="AlphaFoldDB" id="A0A6A4I5A2"/>
<proteinExistence type="inferred from homology"/>
<dbReference type="OrthoDB" id="408631at2759"/>
<keyword evidence="2 3" id="KW-0378">Hydrolase</keyword>
<protein>
    <recommendedName>
        <fullName evidence="3">Carboxylic ester hydrolase</fullName>
        <ecNumber evidence="3">3.1.1.-</ecNumber>
    </recommendedName>
</protein>
<evidence type="ECO:0000256" key="2">
    <source>
        <dbReference type="ARBA" id="ARBA00022801"/>
    </source>
</evidence>
<dbReference type="Gene3D" id="3.40.50.1820">
    <property type="entry name" value="alpha/beta hydrolase"/>
    <property type="match status" value="1"/>
</dbReference>
<evidence type="ECO:0000256" key="3">
    <source>
        <dbReference type="RuleBase" id="RU361235"/>
    </source>
</evidence>
<dbReference type="InterPro" id="IPR002018">
    <property type="entry name" value="CarbesteraseB"/>
</dbReference>
<dbReference type="EMBL" id="ML769411">
    <property type="protein sequence ID" value="KAE9405093.1"/>
    <property type="molecule type" value="Genomic_DNA"/>
</dbReference>
<dbReference type="InterPro" id="IPR029058">
    <property type="entry name" value="AB_hydrolase_fold"/>
</dbReference>
<dbReference type="Pfam" id="PF00135">
    <property type="entry name" value="COesterase"/>
    <property type="match status" value="2"/>
</dbReference>
<evidence type="ECO:0000313" key="6">
    <source>
        <dbReference type="Proteomes" id="UP000799118"/>
    </source>
</evidence>